<feature type="transmembrane region" description="Helical" evidence="8">
    <location>
        <begin position="370"/>
        <end position="391"/>
    </location>
</feature>
<dbReference type="InterPro" id="IPR042094">
    <property type="entry name" value="T2SS_GspF_sf"/>
</dbReference>
<dbReference type="InterPro" id="IPR003004">
    <property type="entry name" value="GspF/PilC"/>
</dbReference>
<feature type="transmembrane region" description="Helical" evidence="8">
    <location>
        <begin position="205"/>
        <end position="231"/>
    </location>
</feature>
<reference evidence="10" key="1">
    <citation type="submission" date="2024-05" db="EMBL/GenBank/DDBJ databases">
        <authorList>
            <person name="Yang L."/>
            <person name="Pan L."/>
        </authorList>
    </citation>
    <scope>NUCLEOTIDE SEQUENCE</scope>
    <source>
        <strain evidence="10">FCG-7</strain>
    </source>
</reference>
<evidence type="ECO:0000256" key="7">
    <source>
        <dbReference type="ARBA" id="ARBA00023136"/>
    </source>
</evidence>
<gene>
    <name evidence="10" type="ORF">ABHF33_06205</name>
</gene>
<feature type="domain" description="Type II secretion system protein GspF" evidence="9">
    <location>
        <begin position="267"/>
        <end position="388"/>
    </location>
</feature>
<dbReference type="KEGG" id="cmav:ABHF33_06205"/>
<comment type="subcellular location">
    <subcellularLocation>
        <location evidence="1">Cell inner membrane</location>
        <topology evidence="1">Multi-pass membrane protein</topology>
    </subcellularLocation>
</comment>
<name>A0AAU7FDX9_9NEIS</name>
<dbReference type="GO" id="GO:0005886">
    <property type="term" value="C:plasma membrane"/>
    <property type="evidence" value="ECO:0007669"/>
    <property type="project" value="UniProtKB-SubCell"/>
</dbReference>
<evidence type="ECO:0000259" key="9">
    <source>
        <dbReference type="Pfam" id="PF00482"/>
    </source>
</evidence>
<sequence length="398" mass="44321">MRYRYRAVDQQGTIRRGVLPAAHLADLEQRLSKLALTLIDAREENVSASSSTSRISRRELINFCFHLEQLTRAGVPLLEGLGDLRDSHEQPHVRALLAVLIEDIAGGKLLSQALRAHPAVFDPVFVNLVQAGELSGELPAVLKRLADSIKWQDELIVQTRRILMYPAFVAVLVLAVLCFLLVYLVPQLLQFMQAMQQQIPPSTQLLLWLSGLLTHFGVPMLFMLALIVLGLRWRWRVDMRLRFLLDGWLLRLPAVGSIVNRILLARFANVLALLYGAGIPVLDAIGMTRGVINNRVLAEALLQVESRINDGQGLSASFAQTGLFPPLVLRMLRVGEGSGQLDEALRNVAYFYERDIRDAIARVHALLEPVMTVLLGLALAWIMSAVLGPIFDAMSQLR</sequence>
<keyword evidence="4" id="KW-0997">Cell inner membrane</keyword>
<dbReference type="FunFam" id="1.20.81.30:FF:000001">
    <property type="entry name" value="Type II secretion system protein F"/>
    <property type="match status" value="2"/>
</dbReference>
<dbReference type="Pfam" id="PF00482">
    <property type="entry name" value="T2SSF"/>
    <property type="match status" value="2"/>
</dbReference>
<dbReference type="GO" id="GO:0015628">
    <property type="term" value="P:protein secretion by the type II secretion system"/>
    <property type="evidence" value="ECO:0007669"/>
    <property type="project" value="TreeGrafter"/>
</dbReference>
<proteinExistence type="inferred from homology"/>
<feature type="domain" description="Type II secretion system protein GspF" evidence="9">
    <location>
        <begin position="65"/>
        <end position="186"/>
    </location>
</feature>
<dbReference type="PANTHER" id="PTHR30012">
    <property type="entry name" value="GENERAL SECRETION PATHWAY PROTEIN"/>
    <property type="match status" value="1"/>
</dbReference>
<feature type="transmembrane region" description="Helical" evidence="8">
    <location>
        <begin position="270"/>
        <end position="292"/>
    </location>
</feature>
<dbReference type="RefSeq" id="WP_348946097.1">
    <property type="nucleotide sequence ID" value="NZ_CP157355.1"/>
</dbReference>
<evidence type="ECO:0000256" key="3">
    <source>
        <dbReference type="ARBA" id="ARBA00022475"/>
    </source>
</evidence>
<evidence type="ECO:0000256" key="8">
    <source>
        <dbReference type="SAM" id="Phobius"/>
    </source>
</evidence>
<keyword evidence="6 8" id="KW-1133">Transmembrane helix</keyword>
<dbReference type="AlphaFoldDB" id="A0AAU7FDX9"/>
<keyword evidence="5 8" id="KW-0812">Transmembrane</keyword>
<evidence type="ECO:0000256" key="5">
    <source>
        <dbReference type="ARBA" id="ARBA00022692"/>
    </source>
</evidence>
<comment type="similarity">
    <text evidence="2">Belongs to the GSP F family.</text>
</comment>
<evidence type="ECO:0000313" key="10">
    <source>
        <dbReference type="EMBL" id="XBM01858.1"/>
    </source>
</evidence>
<dbReference type="Gene3D" id="1.20.81.30">
    <property type="entry name" value="Type II secretion system (T2SS), domain F"/>
    <property type="match status" value="2"/>
</dbReference>
<protein>
    <submittedName>
        <fullName evidence="10">Type II secretion system F family protein</fullName>
    </submittedName>
</protein>
<evidence type="ECO:0000256" key="4">
    <source>
        <dbReference type="ARBA" id="ARBA00022519"/>
    </source>
</evidence>
<accession>A0AAU7FDX9</accession>
<keyword evidence="3" id="KW-1003">Cell membrane</keyword>
<dbReference type="EMBL" id="CP157355">
    <property type="protein sequence ID" value="XBM01858.1"/>
    <property type="molecule type" value="Genomic_DNA"/>
</dbReference>
<dbReference type="PANTHER" id="PTHR30012:SF7">
    <property type="entry name" value="PROTEIN TRANSPORT PROTEIN HOFC HOMOLOG"/>
    <property type="match status" value="1"/>
</dbReference>
<evidence type="ECO:0000256" key="2">
    <source>
        <dbReference type="ARBA" id="ARBA00005745"/>
    </source>
</evidence>
<dbReference type="InterPro" id="IPR018076">
    <property type="entry name" value="T2SS_GspF_dom"/>
</dbReference>
<feature type="transmembrane region" description="Helical" evidence="8">
    <location>
        <begin position="162"/>
        <end position="185"/>
    </location>
</feature>
<keyword evidence="7 8" id="KW-0472">Membrane</keyword>
<evidence type="ECO:0000256" key="6">
    <source>
        <dbReference type="ARBA" id="ARBA00022989"/>
    </source>
</evidence>
<organism evidence="10">
    <name type="scientific">Chitinibacter mangrovi</name>
    <dbReference type="NCBI Taxonomy" id="3153927"/>
    <lineage>
        <taxon>Bacteria</taxon>
        <taxon>Pseudomonadati</taxon>
        <taxon>Pseudomonadota</taxon>
        <taxon>Betaproteobacteria</taxon>
        <taxon>Neisseriales</taxon>
        <taxon>Chitinibacteraceae</taxon>
        <taxon>Chitinibacter</taxon>
    </lineage>
</organism>
<evidence type="ECO:0000256" key="1">
    <source>
        <dbReference type="ARBA" id="ARBA00004429"/>
    </source>
</evidence>